<dbReference type="RefSeq" id="WP_152891312.1">
    <property type="nucleotide sequence ID" value="NZ_WHJC01000273.1"/>
</dbReference>
<organism evidence="2 3">
    <name type="scientific">Clostridium tarantellae</name>
    <dbReference type="NCBI Taxonomy" id="39493"/>
    <lineage>
        <taxon>Bacteria</taxon>
        <taxon>Bacillati</taxon>
        <taxon>Bacillota</taxon>
        <taxon>Clostridia</taxon>
        <taxon>Eubacteriales</taxon>
        <taxon>Clostridiaceae</taxon>
        <taxon>Clostridium</taxon>
    </lineage>
</organism>
<sequence length="146" mass="16206">MSGKLEKKQKTIIGSVFAVIVVVIIVFVVNKYMNKSAAETPEQAVSNFIQCEKDGDFETATDWLNKEGREHISVSFMEELKADLIKDGTTIAYDNISSQGDNALVPVSVYNPNLKGAGPRGELLFNFYTVKEGDGWVIKDIKEIKQ</sequence>
<keyword evidence="1" id="KW-0472">Membrane</keyword>
<reference evidence="2 3" key="1">
    <citation type="submission" date="2019-10" db="EMBL/GenBank/DDBJ databases">
        <title>The Genome Sequence of Clostridium tarantellae Isolated from Fish Brain.</title>
        <authorList>
            <person name="Bano L."/>
            <person name="Kiel M."/>
            <person name="Sales G."/>
            <person name="Doxey A.C."/>
            <person name="Mansfield M.J."/>
            <person name="Schiavone M."/>
            <person name="Rossetto O."/>
            <person name="Pirazzini M."/>
            <person name="Dobrindt U."/>
            <person name="Montecucco C."/>
        </authorList>
    </citation>
    <scope>NUCLEOTIDE SEQUENCE [LARGE SCALE GENOMIC DNA]</scope>
    <source>
        <strain evidence="2 3">DSM 3997</strain>
    </source>
</reference>
<name>A0A6I1MR19_9CLOT</name>
<evidence type="ECO:0008006" key="4">
    <source>
        <dbReference type="Google" id="ProtNLM"/>
    </source>
</evidence>
<keyword evidence="1" id="KW-1133">Transmembrane helix</keyword>
<accession>A0A6I1MR19</accession>
<keyword evidence="1" id="KW-0812">Transmembrane</keyword>
<dbReference type="EMBL" id="WHJC01000273">
    <property type="protein sequence ID" value="MPQ44662.1"/>
    <property type="molecule type" value="Genomic_DNA"/>
</dbReference>
<gene>
    <name evidence="2" type="ORF">GBZ86_13045</name>
</gene>
<dbReference type="AlphaFoldDB" id="A0A6I1MR19"/>
<keyword evidence="3" id="KW-1185">Reference proteome</keyword>
<dbReference type="Proteomes" id="UP000430345">
    <property type="component" value="Unassembled WGS sequence"/>
</dbReference>
<protein>
    <recommendedName>
        <fullName evidence="4">DUF4878 domain-containing protein</fullName>
    </recommendedName>
</protein>
<evidence type="ECO:0000313" key="3">
    <source>
        <dbReference type="Proteomes" id="UP000430345"/>
    </source>
</evidence>
<comment type="caution">
    <text evidence="2">The sequence shown here is derived from an EMBL/GenBank/DDBJ whole genome shotgun (WGS) entry which is preliminary data.</text>
</comment>
<proteinExistence type="predicted"/>
<evidence type="ECO:0000256" key="1">
    <source>
        <dbReference type="SAM" id="Phobius"/>
    </source>
</evidence>
<evidence type="ECO:0000313" key="2">
    <source>
        <dbReference type="EMBL" id="MPQ44662.1"/>
    </source>
</evidence>
<feature type="transmembrane region" description="Helical" evidence="1">
    <location>
        <begin position="12"/>
        <end position="33"/>
    </location>
</feature>